<dbReference type="Proteomes" id="UP000249229">
    <property type="component" value="Unassembled WGS sequence"/>
</dbReference>
<dbReference type="AlphaFoldDB" id="A0A2W5QUG2"/>
<proteinExistence type="predicted"/>
<sequence length="85" mass="9814">MGAAPRRRSAAAWRWPRPPRPVPARRPRRPPRPRLLPRRSRRHPLPARRPTGPQPRRRCSPRSPTCPIAGPACWRSRCATTYSRG</sequence>
<accession>A0A2W5QUG2</accession>
<name>A0A2W5QUG2_9SPHN</name>
<gene>
    <name evidence="2" type="ORF">DI544_14245</name>
</gene>
<feature type="region of interest" description="Disordered" evidence="1">
    <location>
        <begin position="1"/>
        <end position="69"/>
    </location>
</feature>
<organism evidence="2 3">
    <name type="scientific">Sphingomonas taxi</name>
    <dbReference type="NCBI Taxonomy" id="1549858"/>
    <lineage>
        <taxon>Bacteria</taxon>
        <taxon>Pseudomonadati</taxon>
        <taxon>Pseudomonadota</taxon>
        <taxon>Alphaproteobacteria</taxon>
        <taxon>Sphingomonadales</taxon>
        <taxon>Sphingomonadaceae</taxon>
        <taxon>Sphingomonas</taxon>
    </lineage>
</organism>
<evidence type="ECO:0000313" key="3">
    <source>
        <dbReference type="Proteomes" id="UP000249229"/>
    </source>
</evidence>
<feature type="compositionally biased region" description="Basic residues" evidence="1">
    <location>
        <begin position="23"/>
        <end position="46"/>
    </location>
</feature>
<evidence type="ECO:0000313" key="2">
    <source>
        <dbReference type="EMBL" id="PZQ58443.1"/>
    </source>
</evidence>
<dbReference type="EMBL" id="QFQI01000017">
    <property type="protein sequence ID" value="PZQ58443.1"/>
    <property type="molecule type" value="Genomic_DNA"/>
</dbReference>
<comment type="caution">
    <text evidence="2">The sequence shown here is derived from an EMBL/GenBank/DDBJ whole genome shotgun (WGS) entry which is preliminary data.</text>
</comment>
<reference evidence="2 3" key="1">
    <citation type="submission" date="2017-08" db="EMBL/GenBank/DDBJ databases">
        <title>Infants hospitalized years apart are colonized by the same room-sourced microbial strains.</title>
        <authorList>
            <person name="Brooks B."/>
            <person name="Olm M.R."/>
            <person name="Firek B.A."/>
            <person name="Baker R."/>
            <person name="Thomas B.C."/>
            <person name="Morowitz M.J."/>
            <person name="Banfield J.F."/>
        </authorList>
    </citation>
    <scope>NUCLEOTIDE SEQUENCE [LARGE SCALE GENOMIC DNA]</scope>
    <source>
        <strain evidence="2">S2_005_001_R1_22</strain>
    </source>
</reference>
<protein>
    <submittedName>
        <fullName evidence="2">Uncharacterized protein</fullName>
    </submittedName>
</protein>
<evidence type="ECO:0000256" key="1">
    <source>
        <dbReference type="SAM" id="MobiDB-lite"/>
    </source>
</evidence>